<evidence type="ECO:0000256" key="1">
    <source>
        <dbReference type="SAM" id="Phobius"/>
    </source>
</evidence>
<reference evidence="3" key="1">
    <citation type="journal article" date="2014" name="Front. Microbiol.">
        <title>High frequency of phylogenetically diverse reductive dehalogenase-homologous genes in deep subseafloor sedimentary metagenomes.</title>
        <authorList>
            <person name="Kawai M."/>
            <person name="Futagami T."/>
            <person name="Toyoda A."/>
            <person name="Takaki Y."/>
            <person name="Nishi S."/>
            <person name="Hori S."/>
            <person name="Arai W."/>
            <person name="Tsubouchi T."/>
            <person name="Morono Y."/>
            <person name="Uchiyama I."/>
            <person name="Ito T."/>
            <person name="Fujiyama A."/>
            <person name="Inagaki F."/>
            <person name="Takami H."/>
        </authorList>
    </citation>
    <scope>NUCLEOTIDE SEQUENCE</scope>
    <source>
        <strain evidence="3">Expedition CK06-06</strain>
    </source>
</reference>
<sequence>MEKLNFHDERGSTLIEFSLTILIFLIIFAAIVQFGYILLANNIVETAAFEGARAGSITPDPLNSVDVASSAVDDYIVKVLPGWTSGRM</sequence>
<feature type="domain" description="TadE-like" evidence="2">
    <location>
        <begin position="11"/>
        <end position="53"/>
    </location>
</feature>
<proteinExistence type="predicted"/>
<dbReference type="InterPro" id="IPR012495">
    <property type="entry name" value="TadE-like_dom"/>
</dbReference>
<gene>
    <name evidence="3" type="ORF">S01H4_07739</name>
</gene>
<comment type="caution">
    <text evidence="3">The sequence shown here is derived from an EMBL/GenBank/DDBJ whole genome shotgun (WGS) entry which is preliminary data.</text>
</comment>
<protein>
    <recommendedName>
        <fullName evidence="2">TadE-like domain-containing protein</fullName>
    </recommendedName>
</protein>
<feature type="transmembrane region" description="Helical" evidence="1">
    <location>
        <begin position="20"/>
        <end position="39"/>
    </location>
</feature>
<name>X1AWH4_9ZZZZ</name>
<dbReference type="EMBL" id="BART01002568">
    <property type="protein sequence ID" value="GAG64146.1"/>
    <property type="molecule type" value="Genomic_DNA"/>
</dbReference>
<keyword evidence="1" id="KW-0472">Membrane</keyword>
<accession>X1AWH4</accession>
<dbReference type="Pfam" id="PF07811">
    <property type="entry name" value="TadE"/>
    <property type="match status" value="1"/>
</dbReference>
<evidence type="ECO:0000259" key="2">
    <source>
        <dbReference type="Pfam" id="PF07811"/>
    </source>
</evidence>
<dbReference type="AlphaFoldDB" id="X1AWH4"/>
<evidence type="ECO:0000313" key="3">
    <source>
        <dbReference type="EMBL" id="GAG64146.1"/>
    </source>
</evidence>
<organism evidence="3">
    <name type="scientific">marine sediment metagenome</name>
    <dbReference type="NCBI Taxonomy" id="412755"/>
    <lineage>
        <taxon>unclassified sequences</taxon>
        <taxon>metagenomes</taxon>
        <taxon>ecological metagenomes</taxon>
    </lineage>
</organism>
<keyword evidence="1" id="KW-0812">Transmembrane</keyword>
<feature type="non-terminal residue" evidence="3">
    <location>
        <position position="88"/>
    </location>
</feature>
<keyword evidence="1" id="KW-1133">Transmembrane helix</keyword>